<reference evidence="2 3" key="1">
    <citation type="submission" date="2010-12" db="EMBL/GenBank/DDBJ databases">
        <authorList>
            <person name="Muzny D."/>
            <person name="Qin X."/>
            <person name="Buhay C."/>
            <person name="Dugan-Rocha S."/>
            <person name="Ding Y."/>
            <person name="Chen G."/>
            <person name="Hawes A."/>
            <person name="Holder M."/>
            <person name="Jhangiani S."/>
            <person name="Johnson A."/>
            <person name="Khan Z."/>
            <person name="Li Z."/>
            <person name="Liu W."/>
            <person name="Liu X."/>
            <person name="Perez L."/>
            <person name="Shen H."/>
            <person name="Wang Q."/>
            <person name="Watt J."/>
            <person name="Xi L."/>
            <person name="Xin Y."/>
            <person name="Zhou J."/>
            <person name="Deng J."/>
            <person name="Jiang H."/>
            <person name="Liu Y."/>
            <person name="Qu J."/>
            <person name="Song X.-Z."/>
            <person name="Zhang L."/>
            <person name="Villasana D."/>
            <person name="Johnson A."/>
            <person name="Liu J."/>
            <person name="Liyanage D."/>
            <person name="Lorensuhewa L."/>
            <person name="Robinson T."/>
            <person name="Song A."/>
            <person name="Song B.-B."/>
            <person name="Dinh H."/>
            <person name="Thornton R."/>
            <person name="Coyle M."/>
            <person name="Francisco L."/>
            <person name="Jackson L."/>
            <person name="Javaid M."/>
            <person name="Korchina V."/>
            <person name="Kovar C."/>
            <person name="Mata R."/>
            <person name="Mathew T."/>
            <person name="Ngo R."/>
            <person name="Nguyen L."/>
            <person name="Nguyen N."/>
            <person name="Okwuonu G."/>
            <person name="Ongeri F."/>
            <person name="Pham C."/>
            <person name="Simmons D."/>
            <person name="Wilczek-Boney K."/>
            <person name="Hale W."/>
            <person name="Jakkamsetti A."/>
            <person name="Pham P."/>
            <person name="Ruth R."/>
            <person name="San Lucas F."/>
            <person name="Warren J."/>
            <person name="Zhang J."/>
            <person name="Zhao Z."/>
            <person name="Zhou C."/>
            <person name="Zhu D."/>
            <person name="Lee S."/>
            <person name="Bess C."/>
            <person name="Blankenburg K."/>
            <person name="Forbes L."/>
            <person name="Fu Q."/>
            <person name="Gubbala S."/>
            <person name="Hirani K."/>
            <person name="Jayaseelan J.C."/>
            <person name="Lara F."/>
            <person name="Munidasa M."/>
            <person name="Palculict T."/>
            <person name="Patil S."/>
            <person name="Pu L.-L."/>
            <person name="Saada N."/>
            <person name="Tang L."/>
            <person name="Weissenberger G."/>
            <person name="Zhu Y."/>
            <person name="Hemphill L."/>
            <person name="Shang Y."/>
            <person name="Youmans B."/>
            <person name="Ayvaz T."/>
            <person name="Ross M."/>
            <person name="Santibanez J."/>
            <person name="Aqrawi P."/>
            <person name="Gross S."/>
            <person name="Joshi V."/>
            <person name="Fowler G."/>
            <person name="Nazareth L."/>
            <person name="Reid J."/>
            <person name="Worley K."/>
            <person name="Petrosino J."/>
            <person name="Highlander S."/>
            <person name="Gibbs R."/>
        </authorList>
    </citation>
    <scope>NUCLEOTIDE SEQUENCE [LARGE SCALE GENOMIC DNA]</scope>
    <source>
        <strain evidence="2 3">DSM 10105</strain>
    </source>
</reference>
<sequence length="182" mass="19724">MAKILMVVASNRQGSFNRQLADVIVSEIGDRAEVKFLDYSALPPMDQDAEFPAPKAVTKVRQEIKDADGLWIVSPQYNNSYPGVLKNLLDWVSRPVEAGDRDTAAAAGVKVTLSSIAGGNAAAPMLEKLSELVEFIGMDLLKEQVNGFIVPMEAWTNGIVVLTDEDKARVAAQVDAFLDFIA</sequence>
<dbReference type="InterPro" id="IPR050712">
    <property type="entry name" value="NAD(P)H-dep_reductase"/>
</dbReference>
<dbReference type="PATRIC" id="fig|864564.6.peg.1569"/>
<keyword evidence="3" id="KW-1185">Reference proteome</keyword>
<evidence type="ECO:0000313" key="3">
    <source>
        <dbReference type="Proteomes" id="UP000004946"/>
    </source>
</evidence>
<dbReference type="SUPFAM" id="SSF52218">
    <property type="entry name" value="Flavoproteins"/>
    <property type="match status" value="1"/>
</dbReference>
<protein>
    <submittedName>
        <fullName evidence="2">Flavin reductase</fullName>
        <ecNumber evidence="2">1.7.-.-</ecNumber>
    </submittedName>
</protein>
<dbReference type="PANTHER" id="PTHR30543:SF21">
    <property type="entry name" value="NAD(P)H-DEPENDENT FMN REDUCTASE LOT6"/>
    <property type="match status" value="1"/>
</dbReference>
<evidence type="ECO:0000259" key="1">
    <source>
        <dbReference type="Pfam" id="PF03358"/>
    </source>
</evidence>
<dbReference type="HOGENOM" id="CLU_055322_4_2_11"/>
<dbReference type="GO" id="GO:0010181">
    <property type="term" value="F:FMN binding"/>
    <property type="evidence" value="ECO:0007669"/>
    <property type="project" value="TreeGrafter"/>
</dbReference>
<comment type="caution">
    <text evidence="2">The sequence shown here is derived from an EMBL/GenBank/DDBJ whole genome shotgun (WGS) entry which is preliminary data.</text>
</comment>
<dbReference type="RefSeq" id="WP_006288579.1">
    <property type="nucleotide sequence ID" value="NZ_AP012333.1"/>
</dbReference>
<accession>E6JZC7</accession>
<name>E6JZC7_PARDN</name>
<evidence type="ECO:0000313" key="2">
    <source>
        <dbReference type="EMBL" id="EFT83142.1"/>
    </source>
</evidence>
<dbReference type="EC" id="1.7.-.-" evidence="2"/>
<gene>
    <name evidence="2" type="ORF">HMPREF0620_0147</name>
</gene>
<dbReference type="PANTHER" id="PTHR30543">
    <property type="entry name" value="CHROMATE REDUCTASE"/>
    <property type="match status" value="1"/>
</dbReference>
<dbReference type="Proteomes" id="UP000004946">
    <property type="component" value="Chromosome"/>
</dbReference>
<dbReference type="GO" id="GO:0005829">
    <property type="term" value="C:cytosol"/>
    <property type="evidence" value="ECO:0007669"/>
    <property type="project" value="TreeGrafter"/>
</dbReference>
<dbReference type="Pfam" id="PF03358">
    <property type="entry name" value="FMN_red"/>
    <property type="match status" value="1"/>
</dbReference>
<dbReference type="eggNOG" id="COG0431">
    <property type="taxonomic scope" value="Bacteria"/>
</dbReference>
<dbReference type="GO" id="GO:0016491">
    <property type="term" value="F:oxidoreductase activity"/>
    <property type="evidence" value="ECO:0007669"/>
    <property type="project" value="UniProtKB-KW"/>
</dbReference>
<dbReference type="AlphaFoldDB" id="E6JZC7"/>
<organism evidence="2 3">
    <name type="scientific">Parascardovia denticolens DSM 10105 = JCM 12538</name>
    <dbReference type="NCBI Taxonomy" id="864564"/>
    <lineage>
        <taxon>Bacteria</taxon>
        <taxon>Bacillati</taxon>
        <taxon>Actinomycetota</taxon>
        <taxon>Actinomycetes</taxon>
        <taxon>Bifidobacteriales</taxon>
        <taxon>Bifidobacteriaceae</taxon>
        <taxon>Parascardovia</taxon>
    </lineage>
</organism>
<dbReference type="Gene3D" id="3.40.50.360">
    <property type="match status" value="1"/>
</dbReference>
<dbReference type="InterPro" id="IPR029039">
    <property type="entry name" value="Flavoprotein-like_sf"/>
</dbReference>
<feature type="domain" description="NADPH-dependent FMN reductase-like" evidence="1">
    <location>
        <begin position="3"/>
        <end position="139"/>
    </location>
</feature>
<dbReference type="EMBL" id="AEON01000001">
    <property type="protein sequence ID" value="EFT83142.1"/>
    <property type="molecule type" value="Genomic_DNA"/>
</dbReference>
<proteinExistence type="predicted"/>
<keyword evidence="2" id="KW-0560">Oxidoreductase</keyword>
<dbReference type="InterPro" id="IPR005025">
    <property type="entry name" value="FMN_Rdtase-like_dom"/>
</dbReference>
<dbReference type="KEGG" id="pdo:PSDT_1429"/>